<dbReference type="SUPFAM" id="SSF52047">
    <property type="entry name" value="RNI-like"/>
    <property type="match status" value="1"/>
</dbReference>
<dbReference type="Gene3D" id="3.80.10.10">
    <property type="entry name" value="Ribonuclease Inhibitor"/>
    <property type="match status" value="1"/>
</dbReference>
<accession>A0A2R6NFW3</accession>
<dbReference type="InterPro" id="IPR032675">
    <property type="entry name" value="LRR_dom_sf"/>
</dbReference>
<gene>
    <name evidence="1" type="ORF">PHLCEN_2v13015</name>
</gene>
<dbReference type="EMBL" id="MLYV02001294">
    <property type="protein sequence ID" value="PSR71169.1"/>
    <property type="molecule type" value="Genomic_DNA"/>
</dbReference>
<dbReference type="OrthoDB" id="2744015at2759"/>
<protein>
    <submittedName>
        <fullName evidence="1">Uncharacterized protein</fullName>
    </submittedName>
</protein>
<organism evidence="1 2">
    <name type="scientific">Hermanssonia centrifuga</name>
    <dbReference type="NCBI Taxonomy" id="98765"/>
    <lineage>
        <taxon>Eukaryota</taxon>
        <taxon>Fungi</taxon>
        <taxon>Dikarya</taxon>
        <taxon>Basidiomycota</taxon>
        <taxon>Agaricomycotina</taxon>
        <taxon>Agaricomycetes</taxon>
        <taxon>Polyporales</taxon>
        <taxon>Meruliaceae</taxon>
        <taxon>Hermanssonia</taxon>
    </lineage>
</organism>
<keyword evidence="2" id="KW-1185">Reference proteome</keyword>
<evidence type="ECO:0000313" key="2">
    <source>
        <dbReference type="Proteomes" id="UP000186601"/>
    </source>
</evidence>
<evidence type="ECO:0000313" key="1">
    <source>
        <dbReference type="EMBL" id="PSR71169.1"/>
    </source>
</evidence>
<comment type="caution">
    <text evidence="1">The sequence shown here is derived from an EMBL/GenBank/DDBJ whole genome shotgun (WGS) entry which is preliminary data.</text>
</comment>
<reference evidence="1 2" key="1">
    <citation type="submission" date="2018-02" db="EMBL/GenBank/DDBJ databases">
        <title>Genome sequence of the basidiomycete white-rot fungus Phlebia centrifuga.</title>
        <authorList>
            <person name="Granchi Z."/>
            <person name="Peng M."/>
            <person name="de Vries R.P."/>
            <person name="Hilden K."/>
            <person name="Makela M.R."/>
            <person name="Grigoriev I."/>
            <person name="Riley R."/>
        </authorList>
    </citation>
    <scope>NUCLEOTIDE SEQUENCE [LARGE SCALE GENOMIC DNA]</scope>
    <source>
        <strain evidence="1 2">FBCC195</strain>
    </source>
</reference>
<sequence>MLTCHVVYNLGLPLLGRKARFDGESWPHYDDPPSRFDLFRSPKRPFRHKIDSFIHFIRVDTLVRGSHLRDLYIRLPLHRGVPHGIADSLLQIPQGIADSILQIIETCRLIESLDIIVEMYLGSSRHFIENHPRIPEAISSLKHLKRLSVGINGSQGCRMMREMQSPLVVADLQFEFQLSRRVEDYVDTLPLLSPFCSSLKVLYLEDSEITAEDIIFPNVEELCVEGNYPNKIGPLIRSFPNLRRCQLGAMAKLYRREAPPDMLVAFAKNIVAQENIYWNELDYLAGYLESILTYSPRSRVRHLRVLIPFQDYSFEVLPAIVHHAQPLCLELDVRIGSMEALTQFVEHPNTVAILSELIPTETIFFRFVVSGFDLVWLVEGQIVGEDLSPVIASQLLPKPGSSLQYICVEVKEYPPRLWRIERPAERDDGLPRAGTRLVEMPHQRAEHIMEEQGFAPQLHRGE</sequence>
<name>A0A2R6NFW3_9APHY</name>
<proteinExistence type="predicted"/>
<dbReference type="Proteomes" id="UP000186601">
    <property type="component" value="Unassembled WGS sequence"/>
</dbReference>
<dbReference type="AlphaFoldDB" id="A0A2R6NFW3"/>